<dbReference type="InterPro" id="IPR042421">
    <property type="entry name" value="C3orf33-like"/>
</dbReference>
<reference evidence="1" key="1">
    <citation type="thesis" date="2020" institute="ProQuest LLC" country="789 East Eisenhower Parkway, Ann Arbor, MI, USA">
        <title>Comparative Genomics and Chromosome Evolution.</title>
        <authorList>
            <person name="Mudd A.B."/>
        </authorList>
    </citation>
    <scope>NUCLEOTIDE SEQUENCE</scope>
    <source>
        <strain evidence="1">1538</strain>
        <tissue evidence="1">Blood</tissue>
    </source>
</reference>
<evidence type="ECO:0000313" key="2">
    <source>
        <dbReference type="Proteomes" id="UP001181693"/>
    </source>
</evidence>
<dbReference type="PANTHER" id="PTHR28434">
    <property type="entry name" value="PROTEIN C3ORF33"/>
    <property type="match status" value="1"/>
</dbReference>
<comment type="caution">
    <text evidence="1">The sequence shown here is derived from an EMBL/GenBank/DDBJ whole genome shotgun (WGS) entry which is preliminary data.</text>
</comment>
<organism evidence="1 2">
    <name type="scientific">Pyxicephalus adspersus</name>
    <name type="common">African bullfrog</name>
    <dbReference type="NCBI Taxonomy" id="30357"/>
    <lineage>
        <taxon>Eukaryota</taxon>
        <taxon>Metazoa</taxon>
        <taxon>Chordata</taxon>
        <taxon>Craniata</taxon>
        <taxon>Vertebrata</taxon>
        <taxon>Euteleostomi</taxon>
        <taxon>Amphibia</taxon>
        <taxon>Batrachia</taxon>
        <taxon>Anura</taxon>
        <taxon>Neobatrachia</taxon>
        <taxon>Ranoidea</taxon>
        <taxon>Pyxicephalidae</taxon>
        <taxon>Pyxicephalinae</taxon>
        <taxon>Pyxicephalus</taxon>
    </lineage>
</organism>
<accession>A0AAV3ANS9</accession>
<gene>
    <name evidence="1" type="ORF">GDO54_010404</name>
</gene>
<dbReference type="PANTHER" id="PTHR28434:SF1">
    <property type="entry name" value="PROTEIN C3ORF33"/>
    <property type="match status" value="1"/>
</dbReference>
<evidence type="ECO:0000313" key="1">
    <source>
        <dbReference type="EMBL" id="DBA26106.1"/>
    </source>
</evidence>
<sequence length="103" mass="11989">MLDCFIFINRGGFFNECLNVLLLKEGLGRAADIPGIHPQPGHHWTFYKQLLKAEVCAQKSKKGIWEEESQLSVLKNKILSNRILHRTNQFINSLVTYWKQFKT</sequence>
<dbReference type="EMBL" id="DYDO01000004">
    <property type="protein sequence ID" value="DBA26106.1"/>
    <property type="molecule type" value="Genomic_DNA"/>
</dbReference>
<dbReference type="InterPro" id="IPR035437">
    <property type="entry name" value="SNase_OB-fold_sf"/>
</dbReference>
<dbReference type="AlphaFoldDB" id="A0AAV3ANS9"/>
<dbReference type="GO" id="GO:0005615">
    <property type="term" value="C:extracellular space"/>
    <property type="evidence" value="ECO:0007669"/>
    <property type="project" value="TreeGrafter"/>
</dbReference>
<protein>
    <recommendedName>
        <fullName evidence="3">TNase-like domain-containing protein</fullName>
    </recommendedName>
</protein>
<keyword evidence="2" id="KW-1185">Reference proteome</keyword>
<dbReference type="SUPFAM" id="SSF50199">
    <property type="entry name" value="Staphylococcal nuclease"/>
    <property type="match status" value="1"/>
</dbReference>
<name>A0AAV3ANS9_PYXAD</name>
<proteinExistence type="predicted"/>
<dbReference type="Proteomes" id="UP001181693">
    <property type="component" value="Unassembled WGS sequence"/>
</dbReference>
<dbReference type="Gene3D" id="2.40.50.90">
    <property type="match status" value="1"/>
</dbReference>
<evidence type="ECO:0008006" key="3">
    <source>
        <dbReference type="Google" id="ProtNLM"/>
    </source>
</evidence>